<dbReference type="AlphaFoldDB" id="A0AAJ1KTL1"/>
<evidence type="ECO:0000313" key="2">
    <source>
        <dbReference type="EMBL" id="MDH0964419.1"/>
    </source>
</evidence>
<evidence type="ECO:0000313" key="3">
    <source>
        <dbReference type="Proteomes" id="UP001159937"/>
    </source>
</evidence>
<protein>
    <submittedName>
        <fullName evidence="2">DUF3927 family protein</fullName>
    </submittedName>
</protein>
<proteinExistence type="predicted"/>
<dbReference type="InterPro" id="IPR025169">
    <property type="entry name" value="DUF3927"/>
</dbReference>
<keyword evidence="1" id="KW-0472">Membrane</keyword>
<keyword evidence="1" id="KW-0812">Transmembrane</keyword>
<dbReference type="Proteomes" id="UP001159937">
    <property type="component" value="Unassembled WGS sequence"/>
</dbReference>
<comment type="caution">
    <text evidence="2">The sequence shown here is derived from an EMBL/GenBank/DDBJ whole genome shotgun (WGS) entry which is preliminary data.</text>
</comment>
<organism evidence="2 3">
    <name type="scientific">Klebsiella michiganensis</name>
    <dbReference type="NCBI Taxonomy" id="1134687"/>
    <lineage>
        <taxon>Bacteria</taxon>
        <taxon>Pseudomonadati</taxon>
        <taxon>Pseudomonadota</taxon>
        <taxon>Gammaproteobacteria</taxon>
        <taxon>Enterobacterales</taxon>
        <taxon>Enterobacteriaceae</taxon>
        <taxon>Klebsiella/Raoultella group</taxon>
        <taxon>Klebsiella</taxon>
    </lineage>
</organism>
<evidence type="ECO:0000256" key="1">
    <source>
        <dbReference type="SAM" id="Phobius"/>
    </source>
</evidence>
<name>A0AAJ1KTL1_9ENTR</name>
<dbReference type="RefSeq" id="WP_279944339.1">
    <property type="nucleotide sequence ID" value="NZ_JAOCBF010000021.1"/>
</dbReference>
<sequence length="51" mass="5291">MVRVSVALALLVLSVLVDFTSRILSVAADGVLVMTGIALLLPILIKGAKTK</sequence>
<accession>A0AAJ1KTL1</accession>
<feature type="transmembrane region" description="Helical" evidence="1">
    <location>
        <begin position="27"/>
        <end position="45"/>
    </location>
</feature>
<dbReference type="Pfam" id="PF13064">
    <property type="entry name" value="DUF3927"/>
    <property type="match status" value="1"/>
</dbReference>
<reference evidence="2" key="1">
    <citation type="submission" date="2022-09" db="EMBL/GenBank/DDBJ databases">
        <title>Intensive care unit water sources are persistently colonized with multi-drug resistant bacteria and are the site of extensive horizontal gene transfer of antibiotic resistance genes.</title>
        <authorList>
            <person name="Diorio-Toth L."/>
        </authorList>
    </citation>
    <scope>NUCLEOTIDE SEQUENCE</scope>
    <source>
        <strain evidence="2">GD03918</strain>
    </source>
</reference>
<gene>
    <name evidence="2" type="ORF">N5C89_16400</name>
</gene>
<keyword evidence="1" id="KW-1133">Transmembrane helix</keyword>
<dbReference type="EMBL" id="JAOCBF010000021">
    <property type="protein sequence ID" value="MDH0964419.1"/>
    <property type="molecule type" value="Genomic_DNA"/>
</dbReference>